<dbReference type="InterPro" id="IPR032675">
    <property type="entry name" value="LRR_dom_sf"/>
</dbReference>
<dbReference type="Ensembl" id="ENSMAMT00000009675.2">
    <property type="protein sequence ID" value="ENSMAMP00000009428.1"/>
    <property type="gene ID" value="ENSMAMG00000006345.2"/>
</dbReference>
<evidence type="ECO:0000313" key="5">
    <source>
        <dbReference type="Ensembl" id="ENSMAMP00000009428.1"/>
    </source>
</evidence>
<protein>
    <submittedName>
        <fullName evidence="5">F-box and leucine-rich repeat protein 6</fullName>
    </submittedName>
</protein>
<dbReference type="Pfam" id="PF13516">
    <property type="entry name" value="LRR_6"/>
    <property type="match status" value="1"/>
</dbReference>
<dbReference type="Pfam" id="PF12937">
    <property type="entry name" value="F-box-like"/>
    <property type="match status" value="1"/>
</dbReference>
<dbReference type="Proteomes" id="UP000261640">
    <property type="component" value="Unplaced"/>
</dbReference>
<evidence type="ECO:0000256" key="3">
    <source>
        <dbReference type="SAM" id="MobiDB-lite"/>
    </source>
</evidence>
<dbReference type="STRING" id="205130.ENSMAMP00000009428"/>
<dbReference type="SMART" id="SM00367">
    <property type="entry name" value="LRR_CC"/>
    <property type="match status" value="3"/>
</dbReference>
<dbReference type="SUPFAM" id="SSF81383">
    <property type="entry name" value="F-box domain"/>
    <property type="match status" value="1"/>
</dbReference>
<dbReference type="FunFam" id="1.20.1280.50:FF:000035">
    <property type="entry name" value="F-box/LRR-repeat protein 6 isoform X2"/>
    <property type="match status" value="1"/>
</dbReference>
<accession>A0A3Q3L653</accession>
<feature type="domain" description="F-box" evidence="4">
    <location>
        <begin position="161"/>
        <end position="208"/>
    </location>
</feature>
<evidence type="ECO:0000256" key="1">
    <source>
        <dbReference type="ARBA" id="ARBA00022614"/>
    </source>
</evidence>
<feature type="compositionally biased region" description="Basic residues" evidence="3">
    <location>
        <begin position="58"/>
        <end position="67"/>
    </location>
</feature>
<dbReference type="GO" id="GO:0019005">
    <property type="term" value="C:SCF ubiquitin ligase complex"/>
    <property type="evidence" value="ECO:0007669"/>
    <property type="project" value="InterPro"/>
</dbReference>
<organism evidence="5 6">
    <name type="scientific">Mastacembelus armatus</name>
    <name type="common">zig-zag eel</name>
    <dbReference type="NCBI Taxonomy" id="205130"/>
    <lineage>
        <taxon>Eukaryota</taxon>
        <taxon>Metazoa</taxon>
        <taxon>Chordata</taxon>
        <taxon>Craniata</taxon>
        <taxon>Vertebrata</taxon>
        <taxon>Euteleostomi</taxon>
        <taxon>Actinopterygii</taxon>
        <taxon>Neopterygii</taxon>
        <taxon>Teleostei</taxon>
        <taxon>Neoteleostei</taxon>
        <taxon>Acanthomorphata</taxon>
        <taxon>Anabantaria</taxon>
        <taxon>Synbranchiformes</taxon>
        <taxon>Mastacembelidae</taxon>
        <taxon>Mastacembelus</taxon>
    </lineage>
</organism>
<dbReference type="AlphaFoldDB" id="A0A3Q3L653"/>
<evidence type="ECO:0000256" key="2">
    <source>
        <dbReference type="ARBA" id="ARBA00022786"/>
    </source>
</evidence>
<dbReference type="InterPro" id="IPR001810">
    <property type="entry name" value="F-box_dom"/>
</dbReference>
<dbReference type="GeneTree" id="ENSGT00390000009358"/>
<feature type="compositionally biased region" description="Basic residues" evidence="3">
    <location>
        <begin position="104"/>
        <end position="129"/>
    </location>
</feature>
<dbReference type="InterPro" id="IPR001611">
    <property type="entry name" value="Leu-rich_rpt"/>
</dbReference>
<feature type="region of interest" description="Disordered" evidence="3">
    <location>
        <begin position="1"/>
        <end position="74"/>
    </location>
</feature>
<keyword evidence="2" id="KW-0833">Ubl conjugation pathway</keyword>
<dbReference type="SUPFAM" id="SSF52047">
    <property type="entry name" value="RNI-like"/>
    <property type="match status" value="1"/>
</dbReference>
<reference evidence="5" key="2">
    <citation type="submission" date="2025-09" db="UniProtKB">
        <authorList>
            <consortium name="Ensembl"/>
        </authorList>
    </citation>
    <scope>IDENTIFICATION</scope>
</reference>
<sequence length="579" mass="65057">MTRKQHIMDSSEAEAPSHSERKDNSTPSASDASGPGEVEPKSNQSSLKRSSREPTNAKAKKHKKARISRSSQLGYTVHQGEDMLLVISSTTSQYNSSAWTSQKKGSKKKKLTKKGSLKANQIKKKKTVRAKPTTNNPVAKTEDDTTLSVPQDAIDHRWGQSLPEEVLINIFQMVVIQDGALPFLCRVGRVCRLWNAAASSPVLWRKVTVGHCWVAPGKTQLPKTGQKIKDTFNWLVQNRFSQLRDFSLCHWKNNVNYAVEVMSQSCPHLCSLTLSYCTGLTVEAFHSLGLHSRSLQSINLQHSEFQVEGLLEYLENHGSQIKQIWFTHGQKYDRLLTAITRGYCPDLELLEVNTKLDSKDCELPVCIQALQTACPKLKTFRMLNVRPRHKAIRTGADSTSGFPLLEELCIATTSFSYLTDKDLWDILFGSTRLRVLDLRGCSRITPSGLSALPCLELECLFWGQYFSSHIGLSPPKKGLHMVTQKWSHTLQQLDIANQLFTEEDLEIAMSYLAQATEADTLRSLNLSGTRITPPALRLVIGQKTALSYLNLSSCRYLPRGVKRIYRGLEDIRQLLDKLE</sequence>
<dbReference type="InterPro" id="IPR006553">
    <property type="entry name" value="Leu-rich_rpt_Cys-con_subtyp"/>
</dbReference>
<dbReference type="Gene3D" id="3.80.10.10">
    <property type="entry name" value="Ribonuclease Inhibitor"/>
    <property type="match status" value="1"/>
</dbReference>
<dbReference type="GO" id="GO:0031146">
    <property type="term" value="P:SCF-dependent proteasomal ubiquitin-dependent protein catabolic process"/>
    <property type="evidence" value="ECO:0007669"/>
    <property type="project" value="TreeGrafter"/>
</dbReference>
<dbReference type="RefSeq" id="XP_026155369.1">
    <property type="nucleotide sequence ID" value="XM_026299584.1"/>
</dbReference>
<feature type="region of interest" description="Disordered" evidence="3">
    <location>
        <begin position="95"/>
        <end position="146"/>
    </location>
</feature>
<feature type="compositionally biased region" description="Basic and acidic residues" evidence="3">
    <location>
        <begin position="15"/>
        <end position="24"/>
    </location>
</feature>
<dbReference type="GeneID" id="113125918"/>
<proteinExistence type="predicted"/>
<dbReference type="InterPro" id="IPR047922">
    <property type="entry name" value="FBXL6_F-box"/>
</dbReference>
<reference evidence="5" key="1">
    <citation type="submission" date="2025-08" db="UniProtKB">
        <authorList>
            <consortium name="Ensembl"/>
        </authorList>
    </citation>
    <scope>IDENTIFICATION</scope>
</reference>
<dbReference type="FunFam" id="3.80.10.10:FF:001697">
    <property type="entry name" value="F-box and leucine-rich repeat protein 6"/>
    <property type="match status" value="1"/>
</dbReference>
<dbReference type="InParanoid" id="A0A3Q3L653"/>
<evidence type="ECO:0000313" key="6">
    <source>
        <dbReference type="Proteomes" id="UP000261640"/>
    </source>
</evidence>
<dbReference type="InterPro" id="IPR036047">
    <property type="entry name" value="F-box-like_dom_sf"/>
</dbReference>
<dbReference type="PANTHER" id="PTHR13318">
    <property type="entry name" value="PARTNER OF PAIRED, ISOFORM B-RELATED"/>
    <property type="match status" value="1"/>
</dbReference>
<dbReference type="Gene3D" id="1.20.1280.50">
    <property type="match status" value="1"/>
</dbReference>
<keyword evidence="1" id="KW-0433">Leucine-rich repeat</keyword>
<dbReference type="FunCoup" id="A0A3Q3L653">
    <property type="interactions" value="706"/>
</dbReference>
<dbReference type="CTD" id="26233"/>
<keyword evidence="6" id="KW-1185">Reference proteome</keyword>
<dbReference type="CDD" id="cd22119">
    <property type="entry name" value="F-box_FBXL6"/>
    <property type="match status" value="1"/>
</dbReference>
<name>A0A3Q3L653_9TELE</name>
<evidence type="ECO:0000259" key="4">
    <source>
        <dbReference type="Pfam" id="PF12937"/>
    </source>
</evidence>